<accession>A0A340YJA4</accession>
<dbReference type="Pfam" id="PF09349">
    <property type="entry name" value="OHCU_decarbox"/>
    <property type="match status" value="1"/>
</dbReference>
<dbReference type="GO" id="GO:0000255">
    <property type="term" value="P:allantoin metabolic process"/>
    <property type="evidence" value="ECO:0007669"/>
    <property type="project" value="InterPro"/>
</dbReference>
<dbReference type="GeneID" id="103087895"/>
<dbReference type="PANTHER" id="PTHR43466:SF1">
    <property type="entry name" value="2-OXO-4-HYDROXY-4-CARBOXY-5-UREIDOIMIDAZOLINE DECARBOXYLASE-RELATED"/>
    <property type="match status" value="1"/>
</dbReference>
<feature type="region of interest" description="Disordered" evidence="13">
    <location>
        <begin position="130"/>
        <end position="249"/>
    </location>
</feature>
<dbReference type="STRING" id="118797.A0A340YJA4"/>
<gene>
    <name evidence="16" type="primary">URAD</name>
</gene>
<dbReference type="FunCoup" id="A0A340YJA4">
    <property type="interactions" value="17"/>
</dbReference>
<comment type="function">
    <text evidence="2">Catalyzes the stereoselective decarboxylation of 2-oxo-4-hydroxy-4-carboxy-5-ureidoimidazoline (OHCU) to (S)-allantoin.</text>
</comment>
<dbReference type="GO" id="GO:0051997">
    <property type="term" value="F:2-oxo-4-hydroxy-4-carboxy-5-ureidoimidazoline decarboxylase activity"/>
    <property type="evidence" value="ECO:0007669"/>
    <property type="project" value="UniProtKB-EC"/>
</dbReference>
<dbReference type="Gene3D" id="1.10.3330.10">
    <property type="entry name" value="Oxo-4-hydroxy-4-carboxy-5-ureidoimidazoline decarboxylase"/>
    <property type="match status" value="1"/>
</dbReference>
<dbReference type="KEGG" id="lve:103087895"/>
<dbReference type="InterPro" id="IPR018020">
    <property type="entry name" value="OHCU_decarboxylase"/>
</dbReference>
<dbReference type="OrthoDB" id="9675921at2759"/>
<dbReference type="PANTHER" id="PTHR43466">
    <property type="entry name" value="2-OXO-4-HYDROXY-4-CARBOXY-5-UREIDOIMIDAZOLINE DECARBOXYLASE-RELATED"/>
    <property type="match status" value="1"/>
</dbReference>
<feature type="region of interest" description="Disordered" evidence="13">
    <location>
        <begin position="275"/>
        <end position="316"/>
    </location>
</feature>
<evidence type="ECO:0000256" key="1">
    <source>
        <dbReference type="ARBA" id="ARBA00001163"/>
    </source>
</evidence>
<dbReference type="CTD" id="646625"/>
<comment type="subcellular location">
    <subcellularLocation>
        <location evidence="3">Peroxisome</location>
    </subcellularLocation>
</comment>
<evidence type="ECO:0000313" key="16">
    <source>
        <dbReference type="RefSeq" id="XP_007471525.1"/>
    </source>
</evidence>
<dbReference type="GO" id="GO:0006144">
    <property type="term" value="P:purine nucleobase metabolic process"/>
    <property type="evidence" value="ECO:0007669"/>
    <property type="project" value="UniProtKB-KW"/>
</dbReference>
<dbReference type="Proteomes" id="UP000265300">
    <property type="component" value="Unplaced"/>
</dbReference>
<comment type="similarity">
    <text evidence="5">Belongs to the OHCU decarboxylase family.</text>
</comment>
<evidence type="ECO:0000256" key="2">
    <source>
        <dbReference type="ARBA" id="ARBA00002506"/>
    </source>
</evidence>
<reference evidence="16" key="1">
    <citation type="submission" date="2025-08" db="UniProtKB">
        <authorList>
            <consortium name="RefSeq"/>
        </authorList>
    </citation>
    <scope>IDENTIFICATION</scope>
</reference>
<evidence type="ECO:0000256" key="13">
    <source>
        <dbReference type="SAM" id="MobiDB-lite"/>
    </source>
</evidence>
<keyword evidence="15" id="KW-1185">Reference proteome</keyword>
<evidence type="ECO:0000256" key="7">
    <source>
        <dbReference type="ARBA" id="ARBA00022631"/>
    </source>
</evidence>
<evidence type="ECO:0000256" key="6">
    <source>
        <dbReference type="ARBA" id="ARBA00012257"/>
    </source>
</evidence>
<keyword evidence="9" id="KW-0576">Peroxisome</keyword>
<dbReference type="RefSeq" id="XP_007471525.1">
    <property type="nucleotide sequence ID" value="XM_007471463.1"/>
</dbReference>
<evidence type="ECO:0000256" key="5">
    <source>
        <dbReference type="ARBA" id="ARBA00005793"/>
    </source>
</evidence>
<dbReference type="GO" id="GO:0005777">
    <property type="term" value="C:peroxisome"/>
    <property type="evidence" value="ECO:0007669"/>
    <property type="project" value="UniProtKB-SubCell"/>
</dbReference>
<name>A0A340YJA4_LIPVE</name>
<dbReference type="EC" id="4.1.1.97" evidence="6"/>
<protein>
    <recommendedName>
        <fullName evidence="6">2-oxo-4-hydroxy-4-carboxy-5-ureidoimidazoline decarboxylase</fullName>
        <ecNumber evidence="6">4.1.1.97</ecNumber>
    </recommendedName>
    <alternativeName>
        <fullName evidence="12">Parahox neighbor</fullName>
    </alternativeName>
    <alternativeName>
        <fullName evidence="11">Ureidoimidazoline (2-oxo-4-hydroxy-4-carboxy-5-) decarboxylase</fullName>
    </alternativeName>
</protein>
<evidence type="ECO:0000256" key="10">
    <source>
        <dbReference type="ARBA" id="ARBA00023239"/>
    </source>
</evidence>
<keyword evidence="8" id="KW-0210">Decarboxylase</keyword>
<sequence length="325" mass="34704">MDIEKVNSMDFGEFVDVFGSVIERHPLIAAAVRSQRPFSDLEDLEQHFFAFTDALPQSGQEGVLRCRPDLAGRELQRGELSAESQREQSAAGFTSLGAAERLWLAELNAQYRARSGFPCALAARLSDRAAVPRERARRLQRPRAQELNTALGEAKKVGRRRLADPSSGATPPSRSGRAGQRPGTHVVTRKGRGRARCAWNSVHTRAQRSWGRRKSASSKAPSARSRAGGRARDADVGAGGEDPGKSPRGLLLSSRDSSWACAGLGDVFWFPRSGAQDAGDRPRRAGTATADSDLSVRASLGGGVARSAPRDVGGGGAEAVVWIPG</sequence>
<comment type="catalytic activity">
    <reaction evidence="1">
        <text>5-hydroxy-2-oxo-4-ureido-2,5-dihydro-1H-imidazole-5-carboxylate + H(+) = (S)-allantoin + CO2</text>
        <dbReference type="Rhea" id="RHEA:26301"/>
        <dbReference type="ChEBI" id="CHEBI:15378"/>
        <dbReference type="ChEBI" id="CHEBI:15678"/>
        <dbReference type="ChEBI" id="CHEBI:16526"/>
        <dbReference type="ChEBI" id="CHEBI:58639"/>
        <dbReference type="EC" id="4.1.1.97"/>
    </reaction>
</comment>
<dbReference type="InParanoid" id="A0A340YJA4"/>
<dbReference type="InterPro" id="IPR017580">
    <property type="entry name" value="OHCU_decarboxylase-1"/>
</dbReference>
<evidence type="ECO:0000313" key="15">
    <source>
        <dbReference type="Proteomes" id="UP000265300"/>
    </source>
</evidence>
<evidence type="ECO:0000256" key="11">
    <source>
        <dbReference type="ARBA" id="ARBA00030624"/>
    </source>
</evidence>
<evidence type="ECO:0000256" key="3">
    <source>
        <dbReference type="ARBA" id="ARBA00004275"/>
    </source>
</evidence>
<evidence type="ECO:0000256" key="8">
    <source>
        <dbReference type="ARBA" id="ARBA00022793"/>
    </source>
</evidence>
<dbReference type="UniPathway" id="UPA00394">
    <property type="reaction ID" value="UER00652"/>
</dbReference>
<proteinExistence type="inferred from homology"/>
<dbReference type="SUPFAM" id="SSF158694">
    <property type="entry name" value="UraD-Like"/>
    <property type="match status" value="1"/>
</dbReference>
<evidence type="ECO:0000256" key="9">
    <source>
        <dbReference type="ARBA" id="ARBA00023140"/>
    </source>
</evidence>
<evidence type="ECO:0000259" key="14">
    <source>
        <dbReference type="Pfam" id="PF09349"/>
    </source>
</evidence>
<dbReference type="GO" id="GO:0019628">
    <property type="term" value="P:urate catabolic process"/>
    <property type="evidence" value="ECO:0007669"/>
    <property type="project" value="UniProtKB-UniPathway"/>
</dbReference>
<evidence type="ECO:0000256" key="12">
    <source>
        <dbReference type="ARBA" id="ARBA00032116"/>
    </source>
</evidence>
<organism evidence="15 16">
    <name type="scientific">Lipotes vexillifer</name>
    <name type="common">Yangtze river dolphin</name>
    <dbReference type="NCBI Taxonomy" id="118797"/>
    <lineage>
        <taxon>Eukaryota</taxon>
        <taxon>Metazoa</taxon>
        <taxon>Chordata</taxon>
        <taxon>Craniata</taxon>
        <taxon>Vertebrata</taxon>
        <taxon>Euteleostomi</taxon>
        <taxon>Mammalia</taxon>
        <taxon>Eutheria</taxon>
        <taxon>Laurasiatheria</taxon>
        <taxon>Artiodactyla</taxon>
        <taxon>Whippomorpha</taxon>
        <taxon>Cetacea</taxon>
        <taxon>Odontoceti</taxon>
        <taxon>Lipotidae</taxon>
        <taxon>Lipotes</taxon>
    </lineage>
</organism>
<dbReference type="NCBIfam" id="TIGR03164">
    <property type="entry name" value="UHCUDC"/>
    <property type="match status" value="1"/>
</dbReference>
<evidence type="ECO:0000256" key="4">
    <source>
        <dbReference type="ARBA" id="ARBA00004754"/>
    </source>
</evidence>
<feature type="compositionally biased region" description="Low complexity" evidence="13">
    <location>
        <begin position="217"/>
        <end position="228"/>
    </location>
</feature>
<keyword evidence="10" id="KW-0456">Lyase</keyword>
<dbReference type="InterPro" id="IPR036778">
    <property type="entry name" value="OHCU_decarboxylase_sf"/>
</dbReference>
<comment type="pathway">
    <text evidence="4">Purine metabolism; urate degradation; (S)-allantoin from urate: step 3/3.</text>
</comment>
<keyword evidence="7" id="KW-0659">Purine metabolism</keyword>
<feature type="domain" description="Oxo-4-hydroxy-4-carboxy-5-ureidoimidazoline decarboxylase" evidence="14">
    <location>
        <begin position="7"/>
        <end position="163"/>
    </location>
</feature>
<dbReference type="AlphaFoldDB" id="A0A340YJA4"/>
<dbReference type="FunFam" id="1.10.3330.10:FF:000001">
    <property type="entry name" value="2-oxo-4-hydroxy-4-carboxy-5-ureidoimidazoline decarboxylase"/>
    <property type="match status" value="1"/>
</dbReference>